<reference evidence="1" key="1">
    <citation type="submission" date="2019-08" db="EMBL/GenBank/DDBJ databases">
        <authorList>
            <person name="Kucharzyk K."/>
            <person name="Murdoch R.W."/>
            <person name="Higgins S."/>
            <person name="Loffler F."/>
        </authorList>
    </citation>
    <scope>NUCLEOTIDE SEQUENCE</scope>
</reference>
<name>A0A645GH62_9ZZZZ</name>
<dbReference type="AlphaFoldDB" id="A0A645GH62"/>
<sequence>MRWDHRQMGKGPFAALDFVFLGHGQFEQVADGRRQHVVLRLEVVLFLGEAAQRTGDILCDRGFFRDDQLLAHAGLAIAARRMRRPTVGW</sequence>
<gene>
    <name evidence="1" type="ORF">SDC9_173701</name>
</gene>
<evidence type="ECO:0000313" key="1">
    <source>
        <dbReference type="EMBL" id="MPN26277.1"/>
    </source>
</evidence>
<organism evidence="1">
    <name type="scientific">bioreactor metagenome</name>
    <dbReference type="NCBI Taxonomy" id="1076179"/>
    <lineage>
        <taxon>unclassified sequences</taxon>
        <taxon>metagenomes</taxon>
        <taxon>ecological metagenomes</taxon>
    </lineage>
</organism>
<accession>A0A645GH62</accession>
<dbReference type="EMBL" id="VSSQ01075751">
    <property type="protein sequence ID" value="MPN26277.1"/>
    <property type="molecule type" value="Genomic_DNA"/>
</dbReference>
<protein>
    <submittedName>
        <fullName evidence="1">Uncharacterized protein</fullName>
    </submittedName>
</protein>
<comment type="caution">
    <text evidence="1">The sequence shown here is derived from an EMBL/GenBank/DDBJ whole genome shotgun (WGS) entry which is preliminary data.</text>
</comment>
<proteinExistence type="predicted"/>